<feature type="domain" description="Methyltransferase" evidence="3">
    <location>
        <begin position="68"/>
        <end position="159"/>
    </location>
</feature>
<sequence>MSRASILSRRHLLTSLTRHQPKRFFSSTMMQSNKDTWSADQYSKFLKDRTRPSLDLLAQVPNTSPKRVVDVGCGPGNSTAVLAQRYPNAQVSGFDSSADMIRKAKETLPDVSFEVADLLSYKPDAPVDVLFSNAVFQWLPNGRRIEIIKQLFENVAPGGSFAFQIPYNMNEPSHALMTETADTPNMPWSEKLKAANISRDQFPSPIEIWDGMKHLCADLDIWQATYMHVMENHEGIVEWVKGTGLRPYIDPLTDSEREAFVEHYLNKLKESYTAQKDGKVLLPYPRLFVVATKE</sequence>
<evidence type="ECO:0000256" key="1">
    <source>
        <dbReference type="ARBA" id="ARBA00022603"/>
    </source>
</evidence>
<keyword evidence="5" id="KW-1185">Reference proteome</keyword>
<dbReference type="InterPro" id="IPR041698">
    <property type="entry name" value="Methyltransf_25"/>
</dbReference>
<dbReference type="Pfam" id="PF13649">
    <property type="entry name" value="Methyltransf_25"/>
    <property type="match status" value="1"/>
</dbReference>
<dbReference type="InterPro" id="IPR023149">
    <property type="entry name" value="Trans_acon_MeTrfase_C"/>
</dbReference>
<keyword evidence="1 4" id="KW-0489">Methyltransferase</keyword>
<dbReference type="InterPro" id="IPR029063">
    <property type="entry name" value="SAM-dependent_MTases_sf"/>
</dbReference>
<gene>
    <name evidence="4" type="ORF">F53441_1496</name>
</gene>
<dbReference type="SUPFAM" id="SSF53335">
    <property type="entry name" value="S-adenosyl-L-methionine-dependent methyltransferases"/>
    <property type="match status" value="1"/>
</dbReference>
<keyword evidence="2 4" id="KW-0808">Transferase</keyword>
<dbReference type="PANTHER" id="PTHR43861:SF1">
    <property type="entry name" value="TRANS-ACONITATE 2-METHYLTRANSFERASE"/>
    <property type="match status" value="1"/>
</dbReference>
<reference evidence="4" key="1">
    <citation type="submission" date="2020-01" db="EMBL/GenBank/DDBJ databases">
        <title>Identification and distribution of gene clusters putatively required for synthesis of sphingolipid metabolism inhibitors in phylogenetically diverse species of the filamentous fungus Fusarium.</title>
        <authorList>
            <person name="Kim H.-S."/>
            <person name="Busman M."/>
            <person name="Brown D.W."/>
            <person name="Divon H."/>
            <person name="Uhlig S."/>
            <person name="Proctor R.H."/>
        </authorList>
    </citation>
    <scope>NUCLEOTIDE SEQUENCE</scope>
    <source>
        <strain evidence="4">NRRL 53441</strain>
    </source>
</reference>
<dbReference type="GO" id="GO:0030798">
    <property type="term" value="F:trans-aconitate 2-methyltransferase activity"/>
    <property type="evidence" value="ECO:0007669"/>
    <property type="project" value="InterPro"/>
</dbReference>
<dbReference type="EMBL" id="JAADJG010000061">
    <property type="protein sequence ID" value="KAF4456337.1"/>
    <property type="molecule type" value="Genomic_DNA"/>
</dbReference>
<dbReference type="Gene3D" id="3.40.50.150">
    <property type="entry name" value="Vaccinia Virus protein VP39"/>
    <property type="match status" value="1"/>
</dbReference>
<evidence type="ECO:0000256" key="2">
    <source>
        <dbReference type="ARBA" id="ARBA00022679"/>
    </source>
</evidence>
<dbReference type="NCBIfam" id="NF002463">
    <property type="entry name" value="PRK01683.1"/>
    <property type="match status" value="1"/>
</dbReference>
<evidence type="ECO:0000313" key="5">
    <source>
        <dbReference type="Proteomes" id="UP000605986"/>
    </source>
</evidence>
<dbReference type="GO" id="GO:0032259">
    <property type="term" value="P:methylation"/>
    <property type="evidence" value="ECO:0007669"/>
    <property type="project" value="UniProtKB-KW"/>
</dbReference>
<evidence type="ECO:0000259" key="3">
    <source>
        <dbReference type="Pfam" id="PF13649"/>
    </source>
</evidence>
<dbReference type="AlphaFoldDB" id="A0A8H4KS69"/>
<evidence type="ECO:0000313" key="4">
    <source>
        <dbReference type="EMBL" id="KAF4456337.1"/>
    </source>
</evidence>
<protein>
    <submittedName>
        <fullName evidence="4">Trans-aconitate 2-methyltransferase</fullName>
    </submittedName>
</protein>
<dbReference type="PANTHER" id="PTHR43861">
    <property type="entry name" value="TRANS-ACONITATE 2-METHYLTRANSFERASE-RELATED"/>
    <property type="match status" value="1"/>
</dbReference>
<proteinExistence type="predicted"/>
<dbReference type="Gene3D" id="1.10.150.290">
    <property type="entry name" value="S-adenosyl-L-methionine-dependent methyltransferases"/>
    <property type="match status" value="1"/>
</dbReference>
<dbReference type="OrthoDB" id="66144at2759"/>
<comment type="caution">
    <text evidence="4">The sequence shown here is derived from an EMBL/GenBank/DDBJ whole genome shotgun (WGS) entry which is preliminary data.</text>
</comment>
<organism evidence="4 5">
    <name type="scientific">Fusarium austroafricanum</name>
    <dbReference type="NCBI Taxonomy" id="2364996"/>
    <lineage>
        <taxon>Eukaryota</taxon>
        <taxon>Fungi</taxon>
        <taxon>Dikarya</taxon>
        <taxon>Ascomycota</taxon>
        <taxon>Pezizomycotina</taxon>
        <taxon>Sordariomycetes</taxon>
        <taxon>Hypocreomycetidae</taxon>
        <taxon>Hypocreales</taxon>
        <taxon>Nectriaceae</taxon>
        <taxon>Fusarium</taxon>
        <taxon>Fusarium concolor species complex</taxon>
    </lineage>
</organism>
<name>A0A8H4KS69_9HYPO</name>
<dbReference type="Proteomes" id="UP000605986">
    <property type="component" value="Unassembled WGS sequence"/>
</dbReference>
<accession>A0A8H4KS69</accession>
<dbReference type="CDD" id="cd02440">
    <property type="entry name" value="AdoMet_MTases"/>
    <property type="match status" value="1"/>
</dbReference>